<dbReference type="EMBL" id="JQ844184">
    <property type="protein sequence ID" value="AGS52154.1"/>
    <property type="molecule type" value="Genomic_DNA"/>
</dbReference>
<evidence type="ECO:0000313" key="1">
    <source>
        <dbReference type="EMBL" id="AGS52154.1"/>
    </source>
</evidence>
<accession>A0A806KC63</accession>
<dbReference type="AlphaFoldDB" id="A0A806KC63"/>
<sequence length="283" mass="31520">MSINSFPRTTVAGVSLPRLLIGTNWIFGWSHKGHAADVFIKEQHSTTEATLAIVGAFLQYDIDAIMGPFSTHPDCWNKIKAIQDKTGKNLILIDTPILNMDDNAGARKEAETVIKNSAQIGSRFCLIHHSCCEQLVNKNKRTLDRLGDYTGMIRSAGLIPGLSAHMPEIIQYTDLNGYDVETYIQIFNCLGFLMQVEIESVIRIIHEAKKPVMTIKPMAAGRVTPYVGLTFNWNALRPVDMITMGCINEHEVHENVEISFAALERRLPDLEGRSSPAKTSIIK</sequence>
<protein>
    <submittedName>
        <fullName evidence="1">Uncharacterized protein</fullName>
    </submittedName>
</protein>
<reference evidence="1" key="1">
    <citation type="submission" date="2012-03" db="EMBL/GenBank/DDBJ databases">
        <title>Functional metagenomics reveals considerable lignocellulase gene clusters in the gut microbiome of a wood-feeding higher termite.</title>
        <authorList>
            <person name="Liu N."/>
        </authorList>
    </citation>
    <scope>NUCLEOTIDE SEQUENCE</scope>
</reference>
<proteinExistence type="predicted"/>
<name>A0A806KC63_9BACT</name>
<organism evidence="1">
    <name type="scientific">uncultured bacterium contig00049</name>
    <dbReference type="NCBI Taxonomy" id="1181534"/>
    <lineage>
        <taxon>Bacteria</taxon>
        <taxon>environmental samples</taxon>
    </lineage>
</organism>